<keyword evidence="5" id="KW-0997">Cell inner membrane</keyword>
<evidence type="ECO:0000256" key="10">
    <source>
        <dbReference type="SAM" id="MobiDB-lite"/>
    </source>
</evidence>
<keyword evidence="3" id="KW-0813">Transport</keyword>
<dbReference type="Gene3D" id="3.30.1150.10">
    <property type="match status" value="1"/>
</dbReference>
<feature type="region of interest" description="Disordered" evidence="10">
    <location>
        <begin position="86"/>
        <end position="168"/>
    </location>
</feature>
<evidence type="ECO:0000256" key="2">
    <source>
        <dbReference type="ARBA" id="ARBA00006555"/>
    </source>
</evidence>
<dbReference type="EMBL" id="CP022048">
    <property type="protein sequence ID" value="ASE38337.1"/>
    <property type="molecule type" value="Genomic_DNA"/>
</dbReference>
<evidence type="ECO:0000256" key="6">
    <source>
        <dbReference type="ARBA" id="ARBA00022692"/>
    </source>
</evidence>
<keyword evidence="6 11" id="KW-0812">Transmembrane</keyword>
<evidence type="ECO:0000256" key="11">
    <source>
        <dbReference type="SAM" id="Phobius"/>
    </source>
</evidence>
<feature type="compositionally biased region" description="Pro residues" evidence="10">
    <location>
        <begin position="121"/>
        <end position="148"/>
    </location>
</feature>
<dbReference type="PROSITE" id="PS52015">
    <property type="entry name" value="TONB_CTD"/>
    <property type="match status" value="1"/>
</dbReference>
<evidence type="ECO:0000256" key="1">
    <source>
        <dbReference type="ARBA" id="ARBA00004383"/>
    </source>
</evidence>
<feature type="transmembrane region" description="Helical" evidence="11">
    <location>
        <begin position="41"/>
        <end position="64"/>
    </location>
</feature>
<organism evidence="13 14">
    <name type="scientific">Brevundimonas vesicularis</name>
    <name type="common">Pseudomonas vesicularis</name>
    <dbReference type="NCBI Taxonomy" id="41276"/>
    <lineage>
        <taxon>Bacteria</taxon>
        <taxon>Pseudomonadati</taxon>
        <taxon>Pseudomonadota</taxon>
        <taxon>Alphaproteobacteria</taxon>
        <taxon>Caulobacterales</taxon>
        <taxon>Caulobacteraceae</taxon>
        <taxon>Brevundimonas</taxon>
    </lineage>
</organism>
<proteinExistence type="inferred from homology"/>
<dbReference type="PANTHER" id="PTHR33446:SF2">
    <property type="entry name" value="PROTEIN TONB"/>
    <property type="match status" value="1"/>
</dbReference>
<dbReference type="PANTHER" id="PTHR33446">
    <property type="entry name" value="PROTEIN TONB-RELATED"/>
    <property type="match status" value="1"/>
</dbReference>
<evidence type="ECO:0000313" key="14">
    <source>
        <dbReference type="Proteomes" id="UP000197050"/>
    </source>
</evidence>
<dbReference type="InterPro" id="IPR006260">
    <property type="entry name" value="TonB/TolA_C"/>
</dbReference>
<comment type="subcellular location">
    <subcellularLocation>
        <location evidence="1">Cell inner membrane</location>
        <topology evidence="1">Single-pass membrane protein</topology>
        <orientation evidence="1">Periplasmic side</orientation>
    </subcellularLocation>
</comment>
<dbReference type="GO" id="GO:0055085">
    <property type="term" value="P:transmembrane transport"/>
    <property type="evidence" value="ECO:0007669"/>
    <property type="project" value="InterPro"/>
</dbReference>
<evidence type="ECO:0000256" key="9">
    <source>
        <dbReference type="ARBA" id="ARBA00023136"/>
    </source>
</evidence>
<dbReference type="Proteomes" id="UP000197050">
    <property type="component" value="Chromosome"/>
</dbReference>
<evidence type="ECO:0000313" key="13">
    <source>
        <dbReference type="EMBL" id="ASE38337.1"/>
    </source>
</evidence>
<dbReference type="AlphaFoldDB" id="A0A1Z3U4X9"/>
<feature type="domain" description="TonB C-terminal" evidence="12">
    <location>
        <begin position="169"/>
        <end position="262"/>
    </location>
</feature>
<feature type="region of interest" description="Disordered" evidence="10">
    <location>
        <begin position="1"/>
        <end position="32"/>
    </location>
</feature>
<dbReference type="InterPro" id="IPR037682">
    <property type="entry name" value="TonB_C"/>
</dbReference>
<evidence type="ECO:0000256" key="4">
    <source>
        <dbReference type="ARBA" id="ARBA00022475"/>
    </source>
</evidence>
<comment type="similarity">
    <text evidence="2">Belongs to the TonB family.</text>
</comment>
<evidence type="ECO:0000256" key="7">
    <source>
        <dbReference type="ARBA" id="ARBA00022927"/>
    </source>
</evidence>
<dbReference type="KEGG" id="bvc:CEP68_01780"/>
<keyword evidence="9 11" id="KW-0472">Membrane</keyword>
<dbReference type="GO" id="GO:0031992">
    <property type="term" value="F:energy transducer activity"/>
    <property type="evidence" value="ECO:0007669"/>
    <property type="project" value="TreeGrafter"/>
</dbReference>
<evidence type="ECO:0000259" key="12">
    <source>
        <dbReference type="PROSITE" id="PS52015"/>
    </source>
</evidence>
<keyword evidence="7" id="KW-0653">Protein transport</keyword>
<evidence type="ECO:0000256" key="8">
    <source>
        <dbReference type="ARBA" id="ARBA00022989"/>
    </source>
</evidence>
<dbReference type="Pfam" id="PF03544">
    <property type="entry name" value="TonB_C"/>
    <property type="match status" value="1"/>
</dbReference>
<keyword evidence="4" id="KW-1003">Cell membrane</keyword>
<dbReference type="NCBIfam" id="TIGR01352">
    <property type="entry name" value="tonB_Cterm"/>
    <property type="match status" value="1"/>
</dbReference>
<keyword evidence="8 11" id="KW-1133">Transmembrane helix</keyword>
<dbReference type="GO" id="GO:0098797">
    <property type="term" value="C:plasma membrane protein complex"/>
    <property type="evidence" value="ECO:0007669"/>
    <property type="project" value="TreeGrafter"/>
</dbReference>
<protein>
    <submittedName>
        <fullName evidence="13">Energy transducer TonB</fullName>
    </submittedName>
</protein>
<feature type="compositionally biased region" description="Pro residues" evidence="10">
    <location>
        <begin position="87"/>
        <end position="98"/>
    </location>
</feature>
<evidence type="ECO:0000256" key="5">
    <source>
        <dbReference type="ARBA" id="ARBA00022519"/>
    </source>
</evidence>
<gene>
    <name evidence="13" type="ORF">CEP68_01780</name>
</gene>
<dbReference type="GO" id="GO:0015031">
    <property type="term" value="P:protein transport"/>
    <property type="evidence" value="ECO:0007669"/>
    <property type="project" value="UniProtKB-KW"/>
</dbReference>
<name>A0A1Z3U4X9_BREVE</name>
<dbReference type="SUPFAM" id="SSF74653">
    <property type="entry name" value="TolA/TonB C-terminal domain"/>
    <property type="match status" value="1"/>
</dbReference>
<evidence type="ECO:0000256" key="3">
    <source>
        <dbReference type="ARBA" id="ARBA00022448"/>
    </source>
</evidence>
<dbReference type="InterPro" id="IPR051045">
    <property type="entry name" value="TonB-dependent_transducer"/>
</dbReference>
<reference evidence="14" key="1">
    <citation type="submission" date="2017-06" db="EMBL/GenBank/DDBJ databases">
        <title>FDA dAtabase for Regulatory Grade micrObial Sequences (FDA-ARGOS): Supporting development and validation of Infectious Disease Dx tests.</title>
        <authorList>
            <person name="Minogue T."/>
            <person name="Wolcott M."/>
            <person name="Wasieloski L."/>
            <person name="Aguilar W."/>
            <person name="Moore D."/>
            <person name="Tallon L."/>
            <person name="Sadzewicz L."/>
            <person name="Sengamalay N."/>
            <person name="Ott S."/>
            <person name="Godinez A."/>
            <person name="Nagaraj S."/>
            <person name="Nadendla S."/>
            <person name="Geyer C."/>
            <person name="Sichtig H."/>
        </authorList>
    </citation>
    <scope>NUCLEOTIDE SEQUENCE [LARGE SCALE GENOMIC DNA]</scope>
    <source>
        <strain evidence="14">FDAARGOS_289</strain>
    </source>
</reference>
<sequence>MSSAARRRGGEGRAMAFDGRDPRPPVLVRSGAPTRTRGRRWVAGFGLSAIVHGLPLLVFAGYWASRPPPPPAPAPVFEVELVRFQAPPQPPSEQPPGPEQTEATARPPLPRPLVTPHLAAAPPPDVEPLAVPPPAPLVAPASPRPPAPETTAPPSRPAAPARLPASSPSWEGRLLAHLERRKRYPAEARAAGQEGVASVRFTLDRRGRVLSAVLAQRSGHAALDREAVALIQRAQPLPVPPDSVPGDPIVLTVPVEFFARRR</sequence>
<accession>A0A1Z3U4X9</accession>
<feature type="compositionally biased region" description="Low complexity" evidence="10">
    <location>
        <begin position="149"/>
        <end position="168"/>
    </location>
</feature>